<organism evidence="1 2">
    <name type="scientific">Talaromyces pinophilus</name>
    <name type="common">Penicillium pinophilum</name>
    <dbReference type="NCBI Taxonomy" id="128442"/>
    <lineage>
        <taxon>Eukaryota</taxon>
        <taxon>Fungi</taxon>
        <taxon>Dikarya</taxon>
        <taxon>Ascomycota</taxon>
        <taxon>Pezizomycotina</taxon>
        <taxon>Eurotiomycetes</taxon>
        <taxon>Eurotiomycetidae</taxon>
        <taxon>Eurotiales</taxon>
        <taxon>Trichocomaceae</taxon>
        <taxon>Talaromyces</taxon>
        <taxon>Talaromyces sect. Talaromyces</taxon>
    </lineage>
</organism>
<evidence type="ECO:0000313" key="1">
    <source>
        <dbReference type="EMBL" id="GAM34395.1"/>
    </source>
</evidence>
<name>A0A6V8H2Y1_TALPI</name>
<protein>
    <submittedName>
        <fullName evidence="1">Uncharacterized protein</fullName>
    </submittedName>
</protein>
<gene>
    <name evidence="1" type="ORF">TCE0_015f01949</name>
</gene>
<dbReference type="InterPro" id="IPR038883">
    <property type="entry name" value="AN11006-like"/>
</dbReference>
<dbReference type="Proteomes" id="UP000053095">
    <property type="component" value="Unassembled WGS sequence"/>
</dbReference>
<dbReference type="PANTHER" id="PTHR42085:SF1">
    <property type="entry name" value="F-BOX DOMAIN-CONTAINING PROTEIN"/>
    <property type="match status" value="1"/>
</dbReference>
<dbReference type="EMBL" id="DF933811">
    <property type="protein sequence ID" value="GAM34395.1"/>
    <property type="molecule type" value="Genomic_DNA"/>
</dbReference>
<proteinExistence type="predicted"/>
<dbReference type="PANTHER" id="PTHR42085">
    <property type="entry name" value="F-BOX DOMAIN-CONTAINING PROTEIN"/>
    <property type="match status" value="1"/>
</dbReference>
<accession>A0A6V8H2Y1</accession>
<evidence type="ECO:0000313" key="2">
    <source>
        <dbReference type="Proteomes" id="UP000053095"/>
    </source>
</evidence>
<keyword evidence="2" id="KW-1185">Reference proteome</keyword>
<dbReference type="AlphaFoldDB" id="A0A6V8H2Y1"/>
<sequence length="335" mass="39487">MSVDTDNRQWEPLLASPPISFKLETQPQDQCPLFSLPAEVRTIIFKYVLTDYESTDYFYMPDRNNQDLDMRRDYRPRRSTYTQLLRACQRIYSETWLMTYILAEHISYVGQRNPGTNEDTLGDGIKPGDPSRMAVYFKVVKDYIQEYSPTFGIPHLEGIRYYVNPVVSNPAVRMKLWDRPEGKEFSPKCITFSFSYKHGWMGSQFGLNLKAKWVNKTRFPQSVTRIRMELGKFSDDPEQLREIVSQVCSKWFFRRRGGGVFRADDVEYRRWVAYEPPDGRFQWTRKTYVIPILTWKVVADFDPFAEEGYICPDLSLANVAQQGRRPLGDITRRYR</sequence>
<comment type="caution">
    <text evidence="1">The sequence shown here is derived from an EMBL/GenBank/DDBJ whole genome shotgun (WGS) entry which is preliminary data.</text>
</comment>
<reference evidence="2" key="1">
    <citation type="journal article" date="2015" name="Genome Announc.">
        <title>Draft genome sequence of Talaromyces cellulolyticus strain Y-94, a source of lignocellulosic biomass-degrading enzymes.</title>
        <authorList>
            <person name="Fujii T."/>
            <person name="Koike H."/>
            <person name="Sawayama S."/>
            <person name="Yano S."/>
            <person name="Inoue H."/>
        </authorList>
    </citation>
    <scope>NUCLEOTIDE SEQUENCE [LARGE SCALE GENOMIC DNA]</scope>
    <source>
        <strain evidence="2">Y-94</strain>
    </source>
</reference>